<dbReference type="Proteomes" id="UP000887159">
    <property type="component" value="Unassembled WGS sequence"/>
</dbReference>
<dbReference type="EMBL" id="BMAU01021370">
    <property type="protein sequence ID" value="GFY24842.1"/>
    <property type="molecule type" value="Genomic_DNA"/>
</dbReference>
<accession>A0A8X7BBS5</accession>
<evidence type="ECO:0000313" key="1">
    <source>
        <dbReference type="EMBL" id="GFY24842.1"/>
    </source>
</evidence>
<protein>
    <submittedName>
        <fullName evidence="1">Uncharacterized protein</fullName>
    </submittedName>
</protein>
<reference evidence="1" key="1">
    <citation type="submission" date="2020-08" db="EMBL/GenBank/DDBJ databases">
        <title>Multicomponent nature underlies the extraordinary mechanical properties of spider dragline silk.</title>
        <authorList>
            <person name="Kono N."/>
            <person name="Nakamura H."/>
            <person name="Mori M."/>
            <person name="Yoshida Y."/>
            <person name="Ohtoshi R."/>
            <person name="Malay A.D."/>
            <person name="Moran D.A.P."/>
            <person name="Tomita M."/>
            <person name="Numata K."/>
            <person name="Arakawa K."/>
        </authorList>
    </citation>
    <scope>NUCLEOTIDE SEQUENCE</scope>
</reference>
<keyword evidence="2" id="KW-1185">Reference proteome</keyword>
<name>A0A8X7BBS5_TRICX</name>
<sequence>MTGFVVLSLNHETSMRPELASPLQIITPLQRDDFELVEFNVYQPPLHGVSSVIPGLEPVPCLKFPEKECLVLITHDSLAIKYFRWKNVLTKYSFELGNNK</sequence>
<proteinExistence type="predicted"/>
<evidence type="ECO:0000313" key="2">
    <source>
        <dbReference type="Proteomes" id="UP000887159"/>
    </source>
</evidence>
<comment type="caution">
    <text evidence="1">The sequence shown here is derived from an EMBL/GenBank/DDBJ whole genome shotgun (WGS) entry which is preliminary data.</text>
</comment>
<dbReference type="AlphaFoldDB" id="A0A8X7BBS5"/>
<gene>
    <name evidence="1" type="ORF">TNCV_2690331</name>
</gene>
<organism evidence="1 2">
    <name type="scientific">Trichonephila clavipes</name>
    <name type="common">Golden silk orbweaver</name>
    <name type="synonym">Nephila clavipes</name>
    <dbReference type="NCBI Taxonomy" id="2585209"/>
    <lineage>
        <taxon>Eukaryota</taxon>
        <taxon>Metazoa</taxon>
        <taxon>Ecdysozoa</taxon>
        <taxon>Arthropoda</taxon>
        <taxon>Chelicerata</taxon>
        <taxon>Arachnida</taxon>
        <taxon>Araneae</taxon>
        <taxon>Araneomorphae</taxon>
        <taxon>Entelegynae</taxon>
        <taxon>Araneoidea</taxon>
        <taxon>Nephilidae</taxon>
        <taxon>Trichonephila</taxon>
    </lineage>
</organism>